<dbReference type="EMBL" id="CP019288">
    <property type="protein sequence ID" value="QHI38894.1"/>
    <property type="molecule type" value="Genomic_DNA"/>
</dbReference>
<reference evidence="2 3" key="1">
    <citation type="journal article" date="2013" name="Int. J. Syst. Evol. Microbiol.">
        <title>Kordia antarctica sp. nov., isolated from Antarctic seawater.</title>
        <authorList>
            <person name="Baek K."/>
            <person name="Choi A."/>
            <person name="Kang I."/>
            <person name="Lee K."/>
            <person name="Cho J.C."/>
        </authorList>
    </citation>
    <scope>NUCLEOTIDE SEQUENCE [LARGE SCALE GENOMIC DNA]</scope>
    <source>
        <strain evidence="2 3">IMCC3317</strain>
    </source>
</reference>
<dbReference type="InterPro" id="IPR035986">
    <property type="entry name" value="PKD_dom_sf"/>
</dbReference>
<dbReference type="Proteomes" id="UP000464657">
    <property type="component" value="Chromosome"/>
</dbReference>
<dbReference type="SUPFAM" id="SSF49299">
    <property type="entry name" value="PKD domain"/>
    <property type="match status" value="1"/>
</dbReference>
<dbReference type="RefSeq" id="WP_160131417.1">
    <property type="nucleotide sequence ID" value="NZ_CP019288.1"/>
</dbReference>
<protein>
    <recommendedName>
        <fullName evidence="1">PKD domain-containing protein</fullName>
    </recommendedName>
</protein>
<dbReference type="OrthoDB" id="9765926at2"/>
<dbReference type="AlphaFoldDB" id="A0A7L4ZTH8"/>
<organism evidence="2 3">
    <name type="scientific">Kordia antarctica</name>
    <dbReference type="NCBI Taxonomy" id="1218801"/>
    <lineage>
        <taxon>Bacteria</taxon>
        <taxon>Pseudomonadati</taxon>
        <taxon>Bacteroidota</taxon>
        <taxon>Flavobacteriia</taxon>
        <taxon>Flavobacteriales</taxon>
        <taxon>Flavobacteriaceae</taxon>
        <taxon>Kordia</taxon>
    </lineage>
</organism>
<sequence>MIDMKENSLKLFCILLFFCISVSAQRETAHWFFGVNAGLNFNTGTPIVLDAGQVNTLEGCSTISDANGALLFYTDGVTVWNRMHEIMPNGTDLIGSLSSTQSCIIIPNPANSNIYYIFTTDVVDSYDIISGQSNGFNYSIVDMTLSGGMGAVTMKNINLLPNTSEKVSAALSSDGNFWVITHRNNQFFSFKVTSAGVNTIPVVSNTAHSVPDYKNIRGNMKISPNGTKLAIVHTLFEPDQAGSLYLYDFDSTTGFVTNEDFLGDDLMFYGVEFSSNSTKLYASGKLFSGGNSFANMQLQQYDVTSTDVPNTKYIVYDYVQGLVISSLAGSLQLGMDKRIYHSLPGNRISTVNTPNLLGAACDFDFESVDLGLHFARFGLPAAVQSYYESIATIENFCFGDETTFAIASENDITGIDWNFGDPASGNNSMSSVISPTHTFSNAGSFTVTANVTFSNVPNQQFTEIVVIQETPTINSLFTIEQCDADDNDSDGLSIFNLQQAVAIIEEDNGNSNIDVLFFENITDAQMNENTLTNDFYANSVNEQILYARVFSYVDCFAITQVRLKVNSNTNLGLHTTIDVCELNGTSISVTQIEDTLENDFPGATIGIYNTRNDALLQNNQLTNFSPVNVNTNGELFFRVSYGTECGFIGSIEINIVGQPIIGDQEAFLCTGNGTSVELSFEENFASYVWSTNEITPAITVTETGVYTVTVSNSAGCEKQISYVVTEEPPLTIDRIEVADFQAVNTIKIVVADENDPENITYSINGGNSFSENNEFVNIYPGIYDIVVRRGECNAASETILVGGFPKFFTPNGDSFNDTWQLLQKEYYPNATIELYDRYGKNLNYIKADTEWDGTYKGARLPSGDYWYKLTLENGRIIKGNVTLKR</sequence>
<evidence type="ECO:0000259" key="1">
    <source>
        <dbReference type="PROSITE" id="PS50093"/>
    </source>
</evidence>
<name>A0A7L4ZTH8_9FLAO</name>
<dbReference type="InterPro" id="IPR026341">
    <property type="entry name" value="T9SS_type_B"/>
</dbReference>
<dbReference type="Pfam" id="PF13585">
    <property type="entry name" value="CHU_C"/>
    <property type="match status" value="1"/>
</dbReference>
<dbReference type="InterPro" id="IPR000601">
    <property type="entry name" value="PKD_dom"/>
</dbReference>
<dbReference type="CDD" id="cd00146">
    <property type="entry name" value="PKD"/>
    <property type="match status" value="1"/>
</dbReference>
<dbReference type="InterPro" id="IPR013783">
    <property type="entry name" value="Ig-like_fold"/>
</dbReference>
<keyword evidence="3" id="KW-1185">Reference proteome</keyword>
<accession>A0A7L4ZTH8</accession>
<evidence type="ECO:0000313" key="2">
    <source>
        <dbReference type="EMBL" id="QHI38894.1"/>
    </source>
</evidence>
<dbReference type="Gene3D" id="2.60.40.10">
    <property type="entry name" value="Immunoglobulins"/>
    <property type="match status" value="1"/>
</dbReference>
<gene>
    <name evidence="2" type="ORF">IMCC3317_42940</name>
</gene>
<dbReference type="KEGG" id="kan:IMCC3317_42940"/>
<evidence type="ECO:0000313" key="3">
    <source>
        <dbReference type="Proteomes" id="UP000464657"/>
    </source>
</evidence>
<dbReference type="NCBIfam" id="TIGR04131">
    <property type="entry name" value="Bac_Flav_CTERM"/>
    <property type="match status" value="1"/>
</dbReference>
<feature type="domain" description="PKD" evidence="1">
    <location>
        <begin position="401"/>
        <end position="452"/>
    </location>
</feature>
<proteinExistence type="predicted"/>
<dbReference type="SUPFAM" id="SSF82171">
    <property type="entry name" value="DPP6 N-terminal domain-like"/>
    <property type="match status" value="1"/>
</dbReference>
<dbReference type="PROSITE" id="PS50093">
    <property type="entry name" value="PKD"/>
    <property type="match status" value="1"/>
</dbReference>